<feature type="transmembrane region" description="Helical" evidence="1">
    <location>
        <begin position="20"/>
        <end position="43"/>
    </location>
</feature>
<dbReference type="Proteomes" id="UP000323930">
    <property type="component" value="Unassembled WGS sequence"/>
</dbReference>
<protein>
    <submittedName>
        <fullName evidence="3">ABC transporter permease</fullName>
    </submittedName>
</protein>
<dbReference type="GO" id="GO:0005886">
    <property type="term" value="C:plasma membrane"/>
    <property type="evidence" value="ECO:0007669"/>
    <property type="project" value="UniProtKB-SubCell"/>
</dbReference>
<reference evidence="3 4" key="1">
    <citation type="submission" date="2019-08" db="EMBL/GenBank/DDBJ databases">
        <title>Seonamhaeicola sediminis sp. nov., isolated from marine sediment.</title>
        <authorList>
            <person name="Cao W.R."/>
        </authorList>
    </citation>
    <scope>NUCLEOTIDE SEQUENCE [LARGE SCALE GENOMIC DNA]</scope>
    <source>
        <strain evidence="3 4">B011</strain>
    </source>
</reference>
<name>A0A5D0JGD8_9FLAO</name>
<sequence>MQHKPNSLKQLALQKFKKNFWGVFSCFFLVFVGVIAVFAYVIAPDNTKHANQMHLSIHSKKPGFKVTMLSI</sequence>
<dbReference type="InterPro" id="IPR025966">
    <property type="entry name" value="OppC_N"/>
</dbReference>
<keyword evidence="1" id="KW-0812">Transmembrane</keyword>
<keyword evidence="1" id="KW-0472">Membrane</keyword>
<dbReference type="EMBL" id="VSDQ01000110">
    <property type="protein sequence ID" value="TYA94734.1"/>
    <property type="molecule type" value="Genomic_DNA"/>
</dbReference>
<organism evidence="3 4">
    <name type="scientific">Seonamhaeicola marinus</name>
    <dbReference type="NCBI Taxonomy" id="1912246"/>
    <lineage>
        <taxon>Bacteria</taxon>
        <taxon>Pseudomonadati</taxon>
        <taxon>Bacteroidota</taxon>
        <taxon>Flavobacteriia</taxon>
        <taxon>Flavobacteriales</taxon>
        <taxon>Flavobacteriaceae</taxon>
    </lineage>
</organism>
<keyword evidence="1" id="KW-1133">Transmembrane helix</keyword>
<dbReference type="Pfam" id="PF12911">
    <property type="entry name" value="OppC_N"/>
    <property type="match status" value="1"/>
</dbReference>
<evidence type="ECO:0000259" key="2">
    <source>
        <dbReference type="Pfam" id="PF12911"/>
    </source>
</evidence>
<evidence type="ECO:0000313" key="4">
    <source>
        <dbReference type="Proteomes" id="UP000323930"/>
    </source>
</evidence>
<evidence type="ECO:0000256" key="1">
    <source>
        <dbReference type="SAM" id="Phobius"/>
    </source>
</evidence>
<evidence type="ECO:0000313" key="3">
    <source>
        <dbReference type="EMBL" id="TYA94734.1"/>
    </source>
</evidence>
<keyword evidence="4" id="KW-1185">Reference proteome</keyword>
<feature type="domain" description="Oligopeptide transport permease C-like N-terminal" evidence="2">
    <location>
        <begin position="7"/>
        <end position="49"/>
    </location>
</feature>
<proteinExistence type="predicted"/>
<dbReference type="AlphaFoldDB" id="A0A5D0JGD8"/>
<accession>A0A5D0JGD8</accession>
<gene>
    <name evidence="3" type="ORF">FUA24_00990</name>
</gene>
<comment type="caution">
    <text evidence="3">The sequence shown here is derived from an EMBL/GenBank/DDBJ whole genome shotgun (WGS) entry which is preliminary data.</text>
</comment>
<feature type="non-terminal residue" evidence="3">
    <location>
        <position position="71"/>
    </location>
</feature>